<keyword evidence="4" id="KW-1185">Reference proteome</keyword>
<sequence length="79" mass="9137">MFLEQLDKMGIDNSPLLNSYESEYLNVVFKDSLNGFDFHGKKIGFISSGENSKFLYFDMQKSIFLIKIIFVIMVLISKV</sequence>
<dbReference type="HOGENOM" id="CLU_2598783_0_0_10"/>
<dbReference type="Proteomes" id="UP000005150">
    <property type="component" value="Unassembled WGS sequence"/>
</dbReference>
<dbReference type="Pfam" id="PF26612">
    <property type="entry name" value="DUF8192"/>
    <property type="match status" value="1"/>
</dbReference>
<name>I9I3G0_9BACE</name>
<evidence type="ECO:0000313" key="4">
    <source>
        <dbReference type="Proteomes" id="UP000005150"/>
    </source>
</evidence>
<comment type="caution">
    <text evidence="3">The sequence shown here is derived from an EMBL/GenBank/DDBJ whole genome shotgun (WGS) entry which is preliminary data.</text>
</comment>
<keyword evidence="1" id="KW-0472">Membrane</keyword>
<evidence type="ECO:0000256" key="1">
    <source>
        <dbReference type="SAM" id="Phobius"/>
    </source>
</evidence>
<keyword evidence="1" id="KW-1133">Transmembrane helix</keyword>
<accession>I9I3G0</accession>
<protein>
    <recommendedName>
        <fullName evidence="2">DUF8192 domain-containing protein</fullName>
    </recommendedName>
</protein>
<keyword evidence="1" id="KW-0812">Transmembrane</keyword>
<proteinExistence type="predicted"/>
<dbReference type="PATRIC" id="fig|997887.3.peg.1367"/>
<dbReference type="AlphaFoldDB" id="I9I3G0"/>
<organism evidence="3 4">
    <name type="scientific">Bacteroides salyersiae CL02T12C01</name>
    <dbReference type="NCBI Taxonomy" id="997887"/>
    <lineage>
        <taxon>Bacteria</taxon>
        <taxon>Pseudomonadati</taxon>
        <taxon>Bacteroidota</taxon>
        <taxon>Bacteroidia</taxon>
        <taxon>Bacteroidales</taxon>
        <taxon>Bacteroidaceae</taxon>
        <taxon>Bacteroides</taxon>
    </lineage>
</organism>
<dbReference type="InterPro" id="IPR058505">
    <property type="entry name" value="DUF8192"/>
</dbReference>
<gene>
    <name evidence="3" type="ORF">HMPREF1071_01297</name>
</gene>
<feature type="transmembrane region" description="Helical" evidence="1">
    <location>
        <begin position="59"/>
        <end position="76"/>
    </location>
</feature>
<feature type="domain" description="DUF8192" evidence="2">
    <location>
        <begin position="13"/>
        <end position="62"/>
    </location>
</feature>
<dbReference type="EMBL" id="AGXV01000016">
    <property type="protein sequence ID" value="EIY67414.1"/>
    <property type="molecule type" value="Genomic_DNA"/>
</dbReference>
<evidence type="ECO:0000313" key="3">
    <source>
        <dbReference type="EMBL" id="EIY67414.1"/>
    </source>
</evidence>
<evidence type="ECO:0000259" key="2">
    <source>
        <dbReference type="Pfam" id="PF26612"/>
    </source>
</evidence>
<reference evidence="3 4" key="1">
    <citation type="submission" date="2012-02" db="EMBL/GenBank/DDBJ databases">
        <title>The Genome Sequence of Bacteroides salyersiae CL02T12C01.</title>
        <authorList>
            <consortium name="The Broad Institute Genome Sequencing Platform"/>
            <person name="Earl A."/>
            <person name="Ward D."/>
            <person name="Feldgarden M."/>
            <person name="Gevers D."/>
            <person name="Zitomersky N.L."/>
            <person name="Coyne M.J."/>
            <person name="Comstock L.E."/>
            <person name="Young S.K."/>
            <person name="Zeng Q."/>
            <person name="Gargeya S."/>
            <person name="Fitzgerald M."/>
            <person name="Haas B."/>
            <person name="Abouelleil A."/>
            <person name="Alvarado L."/>
            <person name="Arachchi H.M."/>
            <person name="Berlin A."/>
            <person name="Chapman S.B."/>
            <person name="Gearin G."/>
            <person name="Goldberg J."/>
            <person name="Griggs A."/>
            <person name="Gujja S."/>
            <person name="Hansen M."/>
            <person name="Heiman D."/>
            <person name="Howarth C."/>
            <person name="Larimer J."/>
            <person name="Lui A."/>
            <person name="MacDonald P.J.P."/>
            <person name="McCowen C."/>
            <person name="Montmayeur A."/>
            <person name="Murphy C."/>
            <person name="Neiman D."/>
            <person name="Pearson M."/>
            <person name="Priest M."/>
            <person name="Roberts A."/>
            <person name="Saif S."/>
            <person name="Shea T."/>
            <person name="Sisk P."/>
            <person name="Stolte C."/>
            <person name="Sykes S."/>
            <person name="Wortman J."/>
            <person name="Nusbaum C."/>
            <person name="Birren B."/>
        </authorList>
    </citation>
    <scope>NUCLEOTIDE SEQUENCE [LARGE SCALE GENOMIC DNA]</scope>
    <source>
        <strain evidence="3 4">CL02T12C01</strain>
    </source>
</reference>